<dbReference type="NCBIfam" id="TIGR02523">
    <property type="entry name" value="type_IV_pilV"/>
    <property type="match status" value="1"/>
</dbReference>
<feature type="transmembrane region" description="Helical" evidence="1">
    <location>
        <begin position="12"/>
        <end position="35"/>
    </location>
</feature>
<dbReference type="EMBL" id="FOMO01000001">
    <property type="protein sequence ID" value="SFD32121.1"/>
    <property type="molecule type" value="Genomic_DNA"/>
</dbReference>
<dbReference type="Pfam" id="PF22150">
    <property type="entry name" value="Tt1218-like"/>
    <property type="match status" value="1"/>
</dbReference>
<reference evidence="4" key="1">
    <citation type="submission" date="2016-10" db="EMBL/GenBank/DDBJ databases">
        <authorList>
            <person name="Varghese N."/>
            <person name="Submissions S."/>
        </authorList>
    </citation>
    <scope>NUCLEOTIDE SEQUENCE [LARGE SCALE GENOMIC DNA]</scope>
    <source>
        <strain evidence="4">JCM 2783</strain>
    </source>
</reference>
<accession>A0A1I1RCQ0</accession>
<gene>
    <name evidence="3" type="ORF">SAMN05216372_10193</name>
</gene>
<sequence>MPEISMNTTQKGFSLIEVLVALVLTTVGVLGMVALQGRSVQYVQDSVQRNVAVDLANELVEIIRANPSELFQNSAPKSPINSGIKTQSIFFKTKGGTFSNTADCVATASKQPASAKEQRDCWIARAKNLLPGGAEVFNSDTHVCRSSTVGNCDGKGSVLEIRMAWQVREGSCLDAGDTTNDSPVCTYTLRVQP</sequence>
<organism evidence="3 4">
    <name type="scientific">Pseudomonas straminea</name>
    <dbReference type="NCBI Taxonomy" id="47882"/>
    <lineage>
        <taxon>Bacteria</taxon>
        <taxon>Pseudomonadati</taxon>
        <taxon>Pseudomonadota</taxon>
        <taxon>Gammaproteobacteria</taxon>
        <taxon>Pseudomonadales</taxon>
        <taxon>Pseudomonadaceae</taxon>
        <taxon>Phytopseudomonas</taxon>
    </lineage>
</organism>
<dbReference type="InterPro" id="IPR054402">
    <property type="entry name" value="Tt1218-like_dom"/>
</dbReference>
<proteinExistence type="predicted"/>
<dbReference type="AlphaFoldDB" id="A0A1I1RCQ0"/>
<dbReference type="NCBIfam" id="TIGR02532">
    <property type="entry name" value="IV_pilin_GFxxxE"/>
    <property type="match status" value="1"/>
</dbReference>
<keyword evidence="1" id="KW-1133">Transmembrane helix</keyword>
<keyword evidence="1" id="KW-0472">Membrane</keyword>
<dbReference type="RefSeq" id="WP_244154110.1">
    <property type="nucleotide sequence ID" value="NZ_BSSG01000001.1"/>
</dbReference>
<protein>
    <submittedName>
        <fullName evidence="3">Type IV pilus assembly protein PilV</fullName>
    </submittedName>
</protein>
<evidence type="ECO:0000313" key="3">
    <source>
        <dbReference type="EMBL" id="SFD32121.1"/>
    </source>
</evidence>
<evidence type="ECO:0000256" key="1">
    <source>
        <dbReference type="SAM" id="Phobius"/>
    </source>
</evidence>
<name>A0A1I1RCQ0_PSEOC</name>
<keyword evidence="4" id="KW-1185">Reference proteome</keyword>
<dbReference type="Proteomes" id="UP000243950">
    <property type="component" value="Unassembled WGS sequence"/>
</dbReference>
<evidence type="ECO:0000259" key="2">
    <source>
        <dbReference type="Pfam" id="PF22150"/>
    </source>
</evidence>
<keyword evidence="1" id="KW-0812">Transmembrane</keyword>
<dbReference type="InterPro" id="IPR013362">
    <property type="entry name" value="Pilus_4_PilV"/>
</dbReference>
<dbReference type="Pfam" id="PF07963">
    <property type="entry name" value="N_methyl"/>
    <property type="match status" value="1"/>
</dbReference>
<feature type="domain" description="Type IV pilin Tt1218-like" evidence="2">
    <location>
        <begin position="34"/>
        <end position="72"/>
    </location>
</feature>
<evidence type="ECO:0000313" key="4">
    <source>
        <dbReference type="Proteomes" id="UP000243950"/>
    </source>
</evidence>
<dbReference type="InterPro" id="IPR012902">
    <property type="entry name" value="N_methyl_site"/>
</dbReference>